<sequence length="127" mass="13909">MSDHHGTIFWTELATRDVAAAREYYAATCGWTYDEMTMQDGGTYVTAMKGEQMVCGIFDMSREPMMAELPPHWSTYIGVEDVDQVVAQAAKRGATVIRPAWDIPHVGRIAIIADPSGAPVGIMTPSE</sequence>
<dbReference type="InterPro" id="IPR052164">
    <property type="entry name" value="Anthracycline_SecMetBiosynth"/>
</dbReference>
<gene>
    <name evidence="2" type="ORF">SAMN06273572_101463</name>
</gene>
<dbReference type="AlphaFoldDB" id="A0A2C9CN50"/>
<evidence type="ECO:0000259" key="1">
    <source>
        <dbReference type="PROSITE" id="PS51819"/>
    </source>
</evidence>
<dbReference type="InterPro" id="IPR037523">
    <property type="entry name" value="VOC_core"/>
</dbReference>
<dbReference type="EMBL" id="OCTN01000001">
    <property type="protein sequence ID" value="SOH92615.1"/>
    <property type="molecule type" value="Genomic_DNA"/>
</dbReference>
<dbReference type="RefSeq" id="WP_097928185.1">
    <property type="nucleotide sequence ID" value="NZ_OCTN01000001.1"/>
</dbReference>
<evidence type="ECO:0000313" key="2">
    <source>
        <dbReference type="EMBL" id="SOH92615.1"/>
    </source>
</evidence>
<keyword evidence="3" id="KW-1185">Reference proteome</keyword>
<dbReference type="PANTHER" id="PTHR33993:SF14">
    <property type="entry name" value="GB|AAF24581.1"/>
    <property type="match status" value="1"/>
</dbReference>
<dbReference type="InterPro" id="IPR029068">
    <property type="entry name" value="Glyas_Bleomycin-R_OHBP_Dase"/>
</dbReference>
<dbReference type="PANTHER" id="PTHR33993">
    <property type="entry name" value="GLYOXALASE-RELATED"/>
    <property type="match status" value="1"/>
</dbReference>
<evidence type="ECO:0000313" key="3">
    <source>
        <dbReference type="Proteomes" id="UP000220034"/>
    </source>
</evidence>
<dbReference type="Gene3D" id="3.10.180.10">
    <property type="entry name" value="2,3-Dihydroxybiphenyl 1,2-Dioxygenase, domain 1"/>
    <property type="match status" value="1"/>
</dbReference>
<proteinExistence type="predicted"/>
<dbReference type="Pfam" id="PF00903">
    <property type="entry name" value="Glyoxalase"/>
    <property type="match status" value="1"/>
</dbReference>
<dbReference type="PROSITE" id="PS51819">
    <property type="entry name" value="VOC"/>
    <property type="match status" value="1"/>
</dbReference>
<organism evidence="2 3">
    <name type="scientific">Pontivivens marinum</name>
    <dbReference type="NCBI Taxonomy" id="1690039"/>
    <lineage>
        <taxon>Bacteria</taxon>
        <taxon>Pseudomonadati</taxon>
        <taxon>Pseudomonadota</taxon>
        <taxon>Alphaproteobacteria</taxon>
        <taxon>Rhodobacterales</taxon>
        <taxon>Paracoccaceae</taxon>
        <taxon>Pontivivens</taxon>
    </lineage>
</organism>
<dbReference type="CDD" id="cd07247">
    <property type="entry name" value="SgaA_N_like"/>
    <property type="match status" value="1"/>
</dbReference>
<feature type="domain" description="VOC" evidence="1">
    <location>
        <begin position="7"/>
        <end position="125"/>
    </location>
</feature>
<dbReference type="Proteomes" id="UP000220034">
    <property type="component" value="Unassembled WGS sequence"/>
</dbReference>
<name>A0A2C9CN50_9RHOB</name>
<dbReference type="InterPro" id="IPR004360">
    <property type="entry name" value="Glyas_Fos-R_dOase_dom"/>
</dbReference>
<dbReference type="OrthoDB" id="9793039at2"/>
<reference evidence="3" key="1">
    <citation type="submission" date="2017-09" db="EMBL/GenBank/DDBJ databases">
        <authorList>
            <person name="Varghese N."/>
            <person name="Submissions S."/>
        </authorList>
    </citation>
    <scope>NUCLEOTIDE SEQUENCE [LARGE SCALE GENOMIC DNA]</scope>
    <source>
        <strain evidence="3">C7</strain>
    </source>
</reference>
<accession>A0A2C9CN50</accession>
<protein>
    <recommendedName>
        <fullName evidence="1">VOC domain-containing protein</fullName>
    </recommendedName>
</protein>
<dbReference type="SUPFAM" id="SSF54593">
    <property type="entry name" value="Glyoxalase/Bleomycin resistance protein/Dihydroxybiphenyl dioxygenase"/>
    <property type="match status" value="1"/>
</dbReference>